<dbReference type="HOGENOM" id="CLU_002707_2_1_9"/>
<dbReference type="PANTHER" id="PTHR21075">
    <property type="entry name" value="ANAEROBIC RIBONUCLEOSIDE-TRIPHOSPHATE REDUCTASE"/>
    <property type="match status" value="1"/>
</dbReference>
<proteinExistence type="predicted"/>
<organism evidence="5 6">
    <name type="scientific">Clostridium botulinum B2 450</name>
    <dbReference type="NCBI Taxonomy" id="1379739"/>
    <lineage>
        <taxon>Bacteria</taxon>
        <taxon>Bacillati</taxon>
        <taxon>Bacillota</taxon>
        <taxon>Clostridia</taxon>
        <taxon>Eubacteriales</taxon>
        <taxon>Clostridiaceae</taxon>
        <taxon>Clostridium</taxon>
    </lineage>
</organism>
<evidence type="ECO:0000256" key="3">
    <source>
        <dbReference type="PROSITE-ProRule" id="PRU00492"/>
    </source>
</evidence>
<dbReference type="Gene3D" id="3.20.70.20">
    <property type="match status" value="1"/>
</dbReference>
<dbReference type="NCBIfam" id="NF005497">
    <property type="entry name" value="PRK07111.1"/>
    <property type="match status" value="1"/>
</dbReference>
<dbReference type="InterPro" id="IPR005144">
    <property type="entry name" value="ATP-cone_dom"/>
</dbReference>
<keyword evidence="2 3" id="KW-0067">ATP-binding</keyword>
<dbReference type="Pfam" id="PF03477">
    <property type="entry name" value="ATP-cone"/>
    <property type="match status" value="1"/>
</dbReference>
<evidence type="ECO:0000259" key="4">
    <source>
        <dbReference type="PROSITE" id="PS51161"/>
    </source>
</evidence>
<accession>A0A0D1A2T7</accession>
<dbReference type="GO" id="GO:0009265">
    <property type="term" value="P:2'-deoxyribonucleotide biosynthetic process"/>
    <property type="evidence" value="ECO:0007669"/>
    <property type="project" value="TreeGrafter"/>
</dbReference>
<gene>
    <name evidence="5" type="ORF">N495_00475</name>
</gene>
<dbReference type="GO" id="GO:0031250">
    <property type="term" value="C:anaerobic ribonucleoside-triphosphate reductase complex"/>
    <property type="evidence" value="ECO:0007669"/>
    <property type="project" value="TreeGrafter"/>
</dbReference>
<evidence type="ECO:0000313" key="5">
    <source>
        <dbReference type="EMBL" id="KIS25088.1"/>
    </source>
</evidence>
<dbReference type="RefSeq" id="WP_003487971.1">
    <property type="nucleotide sequence ID" value="NZ_JXSU01000006.1"/>
</dbReference>
<evidence type="ECO:0000313" key="6">
    <source>
        <dbReference type="Proteomes" id="UP000032250"/>
    </source>
</evidence>
<feature type="domain" description="ATP-cone" evidence="4">
    <location>
        <begin position="2"/>
        <end position="94"/>
    </location>
</feature>
<dbReference type="GO" id="GO:0005524">
    <property type="term" value="F:ATP binding"/>
    <property type="evidence" value="ECO:0007669"/>
    <property type="project" value="UniProtKB-UniRule"/>
</dbReference>
<dbReference type="SUPFAM" id="SSF51998">
    <property type="entry name" value="PFL-like glycyl radical enzymes"/>
    <property type="match status" value="1"/>
</dbReference>
<dbReference type="GO" id="GO:0006260">
    <property type="term" value="P:DNA replication"/>
    <property type="evidence" value="ECO:0007669"/>
    <property type="project" value="InterPro"/>
</dbReference>
<dbReference type="GO" id="GO:0008998">
    <property type="term" value="F:ribonucleoside-triphosphate reductase (thioredoxin) activity"/>
    <property type="evidence" value="ECO:0007669"/>
    <property type="project" value="InterPro"/>
</dbReference>
<dbReference type="InterPro" id="IPR012833">
    <property type="entry name" value="NrdD"/>
</dbReference>
<dbReference type="GO" id="GO:0004748">
    <property type="term" value="F:ribonucleoside-diphosphate reductase activity, thioredoxin disulfide as acceptor"/>
    <property type="evidence" value="ECO:0007669"/>
    <property type="project" value="TreeGrafter"/>
</dbReference>
<protein>
    <submittedName>
        <fullName evidence="5">Ribonucleoside-triphosphate reductase</fullName>
    </submittedName>
</protein>
<dbReference type="Pfam" id="PF13597">
    <property type="entry name" value="NRDD"/>
    <property type="match status" value="1"/>
</dbReference>
<dbReference type="AlphaFoldDB" id="A0A0D1A2T7"/>
<dbReference type="PANTHER" id="PTHR21075:SF0">
    <property type="entry name" value="ANAEROBIC RIBONUCLEOSIDE-TRIPHOSPHATE REDUCTASE"/>
    <property type="match status" value="1"/>
</dbReference>
<comment type="caution">
    <text evidence="5">The sequence shown here is derived from an EMBL/GenBank/DDBJ whole genome shotgun (WGS) entry which is preliminary data.</text>
</comment>
<reference evidence="5 6" key="1">
    <citation type="submission" date="2014-06" db="EMBL/GenBank/DDBJ databases">
        <title>Genome characterization of distinct group I Clostridium botulinum lineages.</title>
        <authorList>
            <person name="Giordani F."/>
            <person name="Anselmo A."/>
            <person name="Fillo S."/>
            <person name="Palozzi A.M."/>
            <person name="Fortunato A."/>
            <person name="Gentile B."/>
            <person name="Ciammaruconi A."/>
            <person name="Anniballi F."/>
            <person name="De Medici D."/>
            <person name="Lista F."/>
        </authorList>
    </citation>
    <scope>NUCLEOTIDE SEQUENCE [LARGE SCALE GENOMIC DNA]</scope>
    <source>
        <strain evidence="5 6">B2 450</strain>
    </source>
</reference>
<evidence type="ECO:0000256" key="2">
    <source>
        <dbReference type="ARBA" id="ARBA00022840"/>
    </source>
</evidence>
<evidence type="ECO:0000256" key="1">
    <source>
        <dbReference type="ARBA" id="ARBA00022741"/>
    </source>
</evidence>
<dbReference type="PATRIC" id="fig|1379739.3.peg.395"/>
<dbReference type="Proteomes" id="UP000032250">
    <property type="component" value="Unassembled WGS sequence"/>
</dbReference>
<name>A0A0D1A2T7_CLOBO</name>
<dbReference type="PROSITE" id="PS51161">
    <property type="entry name" value="ATP_CONE"/>
    <property type="match status" value="1"/>
</dbReference>
<dbReference type="EMBL" id="JXSU01000006">
    <property type="protein sequence ID" value="KIS25088.1"/>
    <property type="molecule type" value="Genomic_DNA"/>
</dbReference>
<dbReference type="CDD" id="cd01675">
    <property type="entry name" value="RNR_III"/>
    <property type="match status" value="1"/>
</dbReference>
<dbReference type="OrthoDB" id="9804622at2"/>
<sequence>MLYVVKRDGRKVEFDVVKISNAIKGAAEEIAFDMKESENISLTQRVIKKIEDSNKKEISVEDIQNLVEHVLIDSGFKEIGYAYSNYRRERTKIREIKSELMTAIEKIGVETDRDNANVGNNFSSKLLRIASESNKWYNLGVMPKHLAKLHENGDIYYHDLDSYNLTVNCLNIDTGKILQRGFNTGYGTINAPKRIESAAELSCILLQSTQNDMFGGQAHVNFDNDMALFIPNTRSEIRKEILENLKGLGVQEEGLNEEKIDELVEDRLKLRIHQAMQGIVYNLNTMHSRAGSQVPFSSINIGIPKNKDAALICEIFLKEYERGLGKGEQPIFPNIIFRVKDGVNREEKDPYYYLFKLAARIAGKRMNPTFMNMDSDFNKEYYDKGIIPATMGCRTYVCSNINGEEGPAGRGNIAPTTINLPRVGILAKKDLNKFFNLLDNRLELARESLLHRYGVLKKLRVKDLPFVVGEGLMKGSENLSPDDSIEPILREGSWAIGFIGVAETLTALIGNHHGETEEAKELGVKIVSHIREFCDKYKEIDKLNWSCYATPAEGLSGKFILQDKKVFGEIKGVTDKNYYTNSYHIPVGFPISIKEKINIEAPYHKICNGGHISYIELDDYPSEDVIMDIIQYSYRNTNISYMGINFHIKYCRECGTYLGVAEEVCNNCGSTNIQGISRVTGYLSLDERFGSGKVAERADRTSNNSNHRRIYTV</sequence>
<dbReference type="NCBIfam" id="TIGR02487">
    <property type="entry name" value="NrdD"/>
    <property type="match status" value="1"/>
</dbReference>
<keyword evidence="1 3" id="KW-0547">Nucleotide-binding</keyword>